<feature type="region of interest" description="Disordered" evidence="1">
    <location>
        <begin position="91"/>
        <end position="122"/>
    </location>
</feature>
<name>A0A371HCL1_MUCPR</name>
<protein>
    <submittedName>
        <fullName evidence="2">Uncharacterized protein</fullName>
    </submittedName>
</protein>
<proteinExistence type="predicted"/>
<dbReference type="Proteomes" id="UP000257109">
    <property type="component" value="Unassembled WGS sequence"/>
</dbReference>
<evidence type="ECO:0000313" key="2">
    <source>
        <dbReference type="EMBL" id="RDY00444.1"/>
    </source>
</evidence>
<comment type="caution">
    <text evidence="2">The sequence shown here is derived from an EMBL/GenBank/DDBJ whole genome shotgun (WGS) entry which is preliminary data.</text>
</comment>
<keyword evidence="3" id="KW-1185">Reference proteome</keyword>
<feature type="non-terminal residue" evidence="2">
    <location>
        <position position="1"/>
    </location>
</feature>
<evidence type="ECO:0000256" key="1">
    <source>
        <dbReference type="SAM" id="MobiDB-lite"/>
    </source>
</evidence>
<feature type="region of interest" description="Disordered" evidence="1">
    <location>
        <begin position="259"/>
        <end position="289"/>
    </location>
</feature>
<sequence length="314" mass="34624">ITLSSLVERFNSKSLIFFFISKQKQRKKLERIIKGSFFLPAGVAVFANHSKKMEGSLNGTLQDSNKVETQSLSQDKEVTVEVYDSTDVDIGITDEEEENKEVVESGKVEETQEDVSESVDDSFEPDAVKDAQVDNTVESETVELELKEDCVSNPDLVKKTYLPPSLSGNMGLRETEVVETIVKVTTVAEENNVLSEKLFTEGEEAIKVYGDASLPLTDVASQETVETSVLKSGESDEVAPTIIEKSLDLEPYLDEKVEEISGGQEESSYESAKESSQPLPSVVPDAENNENLTIVPVPQREYTSWRSCCGLFGL</sequence>
<dbReference type="OrthoDB" id="1926326at2759"/>
<dbReference type="AlphaFoldDB" id="A0A371HCL1"/>
<feature type="non-terminal residue" evidence="2">
    <location>
        <position position="314"/>
    </location>
</feature>
<gene>
    <name evidence="2" type="ORF">CR513_16380</name>
</gene>
<feature type="compositionally biased region" description="Basic and acidic residues" evidence="1">
    <location>
        <begin position="100"/>
        <end position="110"/>
    </location>
</feature>
<evidence type="ECO:0000313" key="3">
    <source>
        <dbReference type="Proteomes" id="UP000257109"/>
    </source>
</evidence>
<feature type="compositionally biased region" description="Low complexity" evidence="1">
    <location>
        <begin position="265"/>
        <end position="276"/>
    </location>
</feature>
<dbReference type="EMBL" id="QJKJ01002997">
    <property type="protein sequence ID" value="RDY00444.1"/>
    <property type="molecule type" value="Genomic_DNA"/>
</dbReference>
<reference evidence="2" key="1">
    <citation type="submission" date="2018-05" db="EMBL/GenBank/DDBJ databases">
        <title>Draft genome of Mucuna pruriens seed.</title>
        <authorList>
            <person name="Nnadi N.E."/>
            <person name="Vos R."/>
            <person name="Hasami M.H."/>
            <person name="Devisetty U.K."/>
            <person name="Aguiy J.C."/>
        </authorList>
    </citation>
    <scope>NUCLEOTIDE SEQUENCE [LARGE SCALE GENOMIC DNA]</scope>
    <source>
        <strain evidence="2">JCA_2017</strain>
    </source>
</reference>
<organism evidence="2 3">
    <name type="scientific">Mucuna pruriens</name>
    <name type="common">Velvet bean</name>
    <name type="synonym">Dolichos pruriens</name>
    <dbReference type="NCBI Taxonomy" id="157652"/>
    <lineage>
        <taxon>Eukaryota</taxon>
        <taxon>Viridiplantae</taxon>
        <taxon>Streptophyta</taxon>
        <taxon>Embryophyta</taxon>
        <taxon>Tracheophyta</taxon>
        <taxon>Spermatophyta</taxon>
        <taxon>Magnoliopsida</taxon>
        <taxon>eudicotyledons</taxon>
        <taxon>Gunneridae</taxon>
        <taxon>Pentapetalae</taxon>
        <taxon>rosids</taxon>
        <taxon>fabids</taxon>
        <taxon>Fabales</taxon>
        <taxon>Fabaceae</taxon>
        <taxon>Papilionoideae</taxon>
        <taxon>50 kb inversion clade</taxon>
        <taxon>NPAAA clade</taxon>
        <taxon>indigoferoid/millettioid clade</taxon>
        <taxon>Phaseoleae</taxon>
        <taxon>Mucuna</taxon>
    </lineage>
</organism>
<accession>A0A371HCL1</accession>
<feature type="compositionally biased region" description="Acidic residues" evidence="1">
    <location>
        <begin position="111"/>
        <end position="122"/>
    </location>
</feature>